<accession>A0A7E6FJX7</accession>
<dbReference type="CDD" id="cd00032">
    <property type="entry name" value="CASc"/>
    <property type="match status" value="1"/>
</dbReference>
<dbReference type="SUPFAM" id="SSF52129">
    <property type="entry name" value="Caspase-like"/>
    <property type="match status" value="1"/>
</dbReference>
<dbReference type="InterPro" id="IPR011600">
    <property type="entry name" value="Pept_C14_caspase"/>
</dbReference>
<dbReference type="PROSITE" id="PS50207">
    <property type="entry name" value="CASPASE_P10"/>
    <property type="match status" value="1"/>
</dbReference>
<feature type="compositionally biased region" description="Polar residues" evidence="3">
    <location>
        <begin position="1"/>
        <end position="18"/>
    </location>
</feature>
<feature type="domain" description="Caspase family p20" evidence="5">
    <location>
        <begin position="38"/>
        <end position="165"/>
    </location>
</feature>
<sequence>MTTTTDVQRASVTGGQSHHPSKADLKKWFDRYDMTHKKRGVAYIFNNETFKHPKLKTRYGSSKDTEDFKKALIKLGFREDDIKVYTDATVEEMRDAWKQFGKNSHTDIDCFICAILSHGDSDDIICGYDGTVKLDELFSYLRPDRCPSLKGIPKLFFIQACRGTASDSGVEKTDADYIDHEEMSLTIPVMADMLVVYSSCNKHASYRDEKAGTWFMQALSEMLMEYGTKYEIMKLLTAVSNRVASLDLQSSANSECKSCKQMPQINSTLIKELMFEPKK</sequence>
<dbReference type="GO" id="GO:0006508">
    <property type="term" value="P:proteolysis"/>
    <property type="evidence" value="ECO:0007669"/>
    <property type="project" value="InterPro"/>
</dbReference>
<feature type="region of interest" description="Disordered" evidence="3">
    <location>
        <begin position="1"/>
        <end position="21"/>
    </location>
</feature>
<dbReference type="PROSITE" id="PS50208">
    <property type="entry name" value="CASPASE_P20"/>
    <property type="match status" value="1"/>
</dbReference>
<organism evidence="6 7">
    <name type="scientific">Octopus sinensis</name>
    <name type="common">East Asian common octopus</name>
    <dbReference type="NCBI Taxonomy" id="2607531"/>
    <lineage>
        <taxon>Eukaryota</taxon>
        <taxon>Metazoa</taxon>
        <taxon>Spiralia</taxon>
        <taxon>Lophotrochozoa</taxon>
        <taxon>Mollusca</taxon>
        <taxon>Cephalopoda</taxon>
        <taxon>Coleoidea</taxon>
        <taxon>Octopodiformes</taxon>
        <taxon>Octopoda</taxon>
        <taxon>Incirrata</taxon>
        <taxon>Octopodidae</taxon>
        <taxon>Octopus</taxon>
    </lineage>
</organism>
<dbReference type="GO" id="GO:0043525">
    <property type="term" value="P:positive regulation of neuron apoptotic process"/>
    <property type="evidence" value="ECO:0007669"/>
    <property type="project" value="TreeGrafter"/>
</dbReference>
<reference evidence="7" key="1">
    <citation type="submission" date="2025-08" db="UniProtKB">
        <authorList>
            <consortium name="RefSeq"/>
        </authorList>
    </citation>
    <scope>IDENTIFICATION</scope>
</reference>
<dbReference type="PRINTS" id="PR00376">
    <property type="entry name" value="IL1BCENZYME"/>
</dbReference>
<keyword evidence="6" id="KW-1185">Reference proteome</keyword>
<dbReference type="RefSeq" id="XP_036367187.1">
    <property type="nucleotide sequence ID" value="XM_036511294.1"/>
</dbReference>
<dbReference type="InterPro" id="IPR015917">
    <property type="entry name" value="Pept_C14A"/>
</dbReference>
<dbReference type="Gene3D" id="3.40.50.1460">
    <property type="match status" value="1"/>
</dbReference>
<dbReference type="PANTHER" id="PTHR10454:SF232">
    <property type="entry name" value="AT03047P-RELATED"/>
    <property type="match status" value="1"/>
</dbReference>
<evidence type="ECO:0000259" key="4">
    <source>
        <dbReference type="PROSITE" id="PS50207"/>
    </source>
</evidence>
<dbReference type="GO" id="GO:0006915">
    <property type="term" value="P:apoptotic process"/>
    <property type="evidence" value="ECO:0007669"/>
    <property type="project" value="TreeGrafter"/>
</dbReference>
<gene>
    <name evidence="7" type="primary">LOC115222278</name>
</gene>
<dbReference type="InterPro" id="IPR002398">
    <property type="entry name" value="Pept_C14"/>
</dbReference>
<dbReference type="SMART" id="SM00115">
    <property type="entry name" value="CASc"/>
    <property type="match status" value="1"/>
</dbReference>
<dbReference type="PROSITE" id="PS01121">
    <property type="entry name" value="CASPASE_HIS"/>
    <property type="match status" value="1"/>
</dbReference>
<name>A0A7E6FJX7_9MOLL</name>
<dbReference type="KEGG" id="osn:115222278"/>
<dbReference type="InterPro" id="IPR002138">
    <property type="entry name" value="Pept_C14_p10"/>
</dbReference>
<dbReference type="Pfam" id="PF00656">
    <property type="entry name" value="Peptidase_C14"/>
    <property type="match status" value="1"/>
</dbReference>
<dbReference type="Proteomes" id="UP000515154">
    <property type="component" value="Linkage group LG19"/>
</dbReference>
<dbReference type="InterPro" id="IPR029030">
    <property type="entry name" value="Caspase-like_dom_sf"/>
</dbReference>
<dbReference type="InterPro" id="IPR016129">
    <property type="entry name" value="Caspase_his_AS"/>
</dbReference>
<dbReference type="GO" id="GO:0005737">
    <property type="term" value="C:cytoplasm"/>
    <property type="evidence" value="ECO:0007669"/>
    <property type="project" value="TreeGrafter"/>
</dbReference>
<evidence type="ECO:0000313" key="6">
    <source>
        <dbReference type="Proteomes" id="UP000515154"/>
    </source>
</evidence>
<evidence type="ECO:0000256" key="1">
    <source>
        <dbReference type="ARBA" id="ARBA00010134"/>
    </source>
</evidence>
<evidence type="ECO:0000259" key="5">
    <source>
        <dbReference type="PROSITE" id="PS50208"/>
    </source>
</evidence>
<proteinExistence type="inferred from homology"/>
<dbReference type="PANTHER" id="PTHR10454">
    <property type="entry name" value="CASPASE"/>
    <property type="match status" value="1"/>
</dbReference>
<evidence type="ECO:0000256" key="3">
    <source>
        <dbReference type="SAM" id="MobiDB-lite"/>
    </source>
</evidence>
<comment type="similarity">
    <text evidence="1 2">Belongs to the peptidase C14A family.</text>
</comment>
<feature type="domain" description="Caspase family p10" evidence="4">
    <location>
        <begin position="183"/>
        <end position="277"/>
    </location>
</feature>
<protein>
    <submittedName>
        <fullName evidence="7">Caspase-1-like isoform X1</fullName>
    </submittedName>
</protein>
<dbReference type="InterPro" id="IPR001309">
    <property type="entry name" value="Pept_C14_p20"/>
</dbReference>
<dbReference type="AlphaFoldDB" id="A0A7E6FJX7"/>
<evidence type="ECO:0000256" key="2">
    <source>
        <dbReference type="RuleBase" id="RU003971"/>
    </source>
</evidence>
<evidence type="ECO:0000313" key="7">
    <source>
        <dbReference type="RefSeq" id="XP_036367187.1"/>
    </source>
</evidence>
<dbReference type="GO" id="GO:0004197">
    <property type="term" value="F:cysteine-type endopeptidase activity"/>
    <property type="evidence" value="ECO:0007669"/>
    <property type="project" value="InterPro"/>
</dbReference>